<dbReference type="InterPro" id="IPR004389">
    <property type="entry name" value="Ribosomal_uL18_bac-type"/>
</dbReference>
<dbReference type="Gene3D" id="3.30.420.100">
    <property type="match status" value="1"/>
</dbReference>
<accession>A0AAE3GZB9</accession>
<evidence type="ECO:0000256" key="7">
    <source>
        <dbReference type="HAMAP-Rule" id="MF_01337"/>
    </source>
</evidence>
<gene>
    <name evidence="7" type="primary">rplR</name>
    <name evidence="8" type="ORF">EGI31_00525</name>
</gene>
<dbReference type="GO" id="GO:0022625">
    <property type="term" value="C:cytosolic large ribosomal subunit"/>
    <property type="evidence" value="ECO:0007669"/>
    <property type="project" value="TreeGrafter"/>
</dbReference>
<dbReference type="SUPFAM" id="SSF53137">
    <property type="entry name" value="Translational machinery components"/>
    <property type="match status" value="1"/>
</dbReference>
<organism evidence="8 9">
    <name type="scientific">Lacihabitans soyangensis</name>
    <dbReference type="NCBI Taxonomy" id="869394"/>
    <lineage>
        <taxon>Bacteria</taxon>
        <taxon>Pseudomonadati</taxon>
        <taxon>Bacteroidota</taxon>
        <taxon>Cytophagia</taxon>
        <taxon>Cytophagales</taxon>
        <taxon>Leadbetterellaceae</taxon>
        <taxon>Lacihabitans</taxon>
    </lineage>
</organism>
<dbReference type="GO" id="GO:0008097">
    <property type="term" value="F:5S rRNA binding"/>
    <property type="evidence" value="ECO:0007669"/>
    <property type="project" value="TreeGrafter"/>
</dbReference>
<dbReference type="EMBL" id="RJUF01000001">
    <property type="protein sequence ID" value="MCP9761420.1"/>
    <property type="molecule type" value="Genomic_DNA"/>
</dbReference>
<keyword evidence="9" id="KW-1185">Reference proteome</keyword>
<evidence type="ECO:0000313" key="8">
    <source>
        <dbReference type="EMBL" id="MCP9761420.1"/>
    </source>
</evidence>
<dbReference type="FunFam" id="3.30.420.100:FF:000003">
    <property type="entry name" value="50S ribosomal protein L18"/>
    <property type="match status" value="1"/>
</dbReference>
<protein>
    <recommendedName>
        <fullName evidence="6 7">Large ribosomal subunit protein uL18</fullName>
    </recommendedName>
</protein>
<comment type="subunit">
    <text evidence="7">Part of the 50S ribosomal subunit; part of the 5S rRNA/L5/L18/L25 subcomplex. Contacts the 5S and 23S rRNAs.</text>
</comment>
<evidence type="ECO:0000256" key="4">
    <source>
        <dbReference type="ARBA" id="ARBA00022980"/>
    </source>
</evidence>
<evidence type="ECO:0000256" key="2">
    <source>
        <dbReference type="ARBA" id="ARBA00022730"/>
    </source>
</evidence>
<comment type="caution">
    <text evidence="8">The sequence shown here is derived from an EMBL/GenBank/DDBJ whole genome shotgun (WGS) entry which is preliminary data.</text>
</comment>
<dbReference type="GO" id="GO:0006412">
    <property type="term" value="P:translation"/>
    <property type="evidence" value="ECO:0007669"/>
    <property type="project" value="UniProtKB-UniRule"/>
</dbReference>
<sequence>MSSVKSERRQKIKWRVRKRVSGTPERPRLSVFRSNTGIYAQLIDDIAGKTLAAASSVELGLKTLNIENSKQVGSTIAKKAVEIGLTACVFDRSGYLYHGNVKALADAAREAGLNF</sequence>
<dbReference type="PANTHER" id="PTHR12899:SF3">
    <property type="entry name" value="LARGE RIBOSOMAL SUBUNIT PROTEIN UL18M"/>
    <property type="match status" value="1"/>
</dbReference>
<dbReference type="CDD" id="cd00432">
    <property type="entry name" value="Ribosomal_L18_L5e"/>
    <property type="match status" value="1"/>
</dbReference>
<comment type="function">
    <text evidence="7">This is one of the proteins that bind and probably mediate the attachment of the 5S RNA into the large ribosomal subunit, where it forms part of the central protuberance.</text>
</comment>
<dbReference type="InterPro" id="IPR057268">
    <property type="entry name" value="Ribosomal_L18"/>
</dbReference>
<proteinExistence type="inferred from homology"/>
<comment type="similarity">
    <text evidence="1 7">Belongs to the universal ribosomal protein uL18 family.</text>
</comment>
<dbReference type="PANTHER" id="PTHR12899">
    <property type="entry name" value="39S RIBOSOMAL PROTEIN L18, MITOCHONDRIAL"/>
    <property type="match status" value="1"/>
</dbReference>
<keyword evidence="5 7" id="KW-0687">Ribonucleoprotein</keyword>
<name>A0AAE3GZB9_9BACT</name>
<dbReference type="InterPro" id="IPR005484">
    <property type="entry name" value="Ribosomal_uL18_bac/plant/anim"/>
</dbReference>
<dbReference type="Pfam" id="PF00861">
    <property type="entry name" value="Ribosomal_L18p"/>
    <property type="match status" value="1"/>
</dbReference>
<keyword evidence="3 7" id="KW-0694">RNA-binding</keyword>
<dbReference type="Proteomes" id="UP001204144">
    <property type="component" value="Unassembled WGS sequence"/>
</dbReference>
<evidence type="ECO:0000256" key="3">
    <source>
        <dbReference type="ARBA" id="ARBA00022884"/>
    </source>
</evidence>
<dbReference type="NCBIfam" id="TIGR00060">
    <property type="entry name" value="L18_bact"/>
    <property type="match status" value="1"/>
</dbReference>
<dbReference type="AlphaFoldDB" id="A0AAE3GZB9"/>
<dbReference type="HAMAP" id="MF_01337_B">
    <property type="entry name" value="Ribosomal_uL18_B"/>
    <property type="match status" value="1"/>
</dbReference>
<evidence type="ECO:0000256" key="6">
    <source>
        <dbReference type="ARBA" id="ARBA00035197"/>
    </source>
</evidence>
<dbReference type="GO" id="GO:0003735">
    <property type="term" value="F:structural constituent of ribosome"/>
    <property type="evidence" value="ECO:0007669"/>
    <property type="project" value="InterPro"/>
</dbReference>
<dbReference type="RefSeq" id="WP_255035156.1">
    <property type="nucleotide sequence ID" value="NZ_RJUF01000001.1"/>
</dbReference>
<reference evidence="8 9" key="1">
    <citation type="submission" date="2018-11" db="EMBL/GenBank/DDBJ databases">
        <title>Novel bacteria species description.</title>
        <authorList>
            <person name="Han J.-H."/>
        </authorList>
    </citation>
    <scope>NUCLEOTIDE SEQUENCE [LARGE SCALE GENOMIC DNA]</scope>
    <source>
        <strain evidence="8 9">KCTC23259</strain>
    </source>
</reference>
<keyword evidence="2 7" id="KW-0699">rRNA-binding</keyword>
<evidence type="ECO:0000313" key="9">
    <source>
        <dbReference type="Proteomes" id="UP001204144"/>
    </source>
</evidence>
<keyword evidence="4 7" id="KW-0689">Ribosomal protein</keyword>
<evidence type="ECO:0000256" key="1">
    <source>
        <dbReference type="ARBA" id="ARBA00007116"/>
    </source>
</evidence>
<evidence type="ECO:0000256" key="5">
    <source>
        <dbReference type="ARBA" id="ARBA00023274"/>
    </source>
</evidence>